<evidence type="ECO:0000313" key="2">
    <source>
        <dbReference type="Proteomes" id="UP001203212"/>
    </source>
</evidence>
<accession>A0ABT0L4K0</accession>
<keyword evidence="2" id="KW-1185">Reference proteome</keyword>
<evidence type="ECO:0000313" key="1">
    <source>
        <dbReference type="EMBL" id="MCL1118663.1"/>
    </source>
</evidence>
<dbReference type="SUPFAM" id="SSF56784">
    <property type="entry name" value="HAD-like"/>
    <property type="match status" value="1"/>
</dbReference>
<dbReference type="GO" id="GO:0003850">
    <property type="term" value="F:2-deoxyglucose-6-phosphatase activity"/>
    <property type="evidence" value="ECO:0007669"/>
    <property type="project" value="UniProtKB-EC"/>
</dbReference>
<dbReference type="SFLD" id="SFLDG01129">
    <property type="entry name" value="C1.5:_HAD__Beta-PGM__Phosphata"/>
    <property type="match status" value="1"/>
</dbReference>
<dbReference type="EC" id="3.1.3.68" evidence="1"/>
<dbReference type="EMBL" id="JAKILK010000013">
    <property type="protein sequence ID" value="MCL1118663.1"/>
    <property type="molecule type" value="Genomic_DNA"/>
</dbReference>
<dbReference type="PANTHER" id="PTHR18901">
    <property type="entry name" value="2-DEOXYGLUCOSE-6-PHOSPHATE PHOSPHATASE 2"/>
    <property type="match status" value="1"/>
</dbReference>
<dbReference type="Gene3D" id="3.40.50.1000">
    <property type="entry name" value="HAD superfamily/HAD-like"/>
    <property type="match status" value="1"/>
</dbReference>
<reference evidence="1 2" key="1">
    <citation type="submission" date="2022-01" db="EMBL/GenBank/DDBJ databases">
        <title>Whole genome-based taxonomy of the Shewanellaceae.</title>
        <authorList>
            <person name="Martin-Rodriguez A.J."/>
        </authorList>
    </citation>
    <scope>NUCLEOTIDE SEQUENCE [LARGE SCALE GENOMIC DNA]</scope>
    <source>
        <strain evidence="1 2">JCM 17801</strain>
    </source>
</reference>
<dbReference type="InterPro" id="IPR023198">
    <property type="entry name" value="PGP-like_dom2"/>
</dbReference>
<dbReference type="SFLD" id="SFLDS00003">
    <property type="entry name" value="Haloacid_Dehalogenase"/>
    <property type="match status" value="1"/>
</dbReference>
<dbReference type="InterPro" id="IPR006439">
    <property type="entry name" value="HAD-SF_hydro_IA"/>
</dbReference>
<dbReference type="EC" id="3.1.3.50" evidence="1"/>
<dbReference type="Proteomes" id="UP001203212">
    <property type="component" value="Unassembled WGS sequence"/>
</dbReference>
<dbReference type="InterPro" id="IPR036412">
    <property type="entry name" value="HAD-like_sf"/>
</dbReference>
<comment type="caution">
    <text evidence="1">The sequence shown here is derived from an EMBL/GenBank/DDBJ whole genome shotgun (WGS) entry which is preliminary data.</text>
</comment>
<dbReference type="InterPro" id="IPR023214">
    <property type="entry name" value="HAD_sf"/>
</dbReference>
<dbReference type="Gene3D" id="1.10.150.240">
    <property type="entry name" value="Putative phosphatase, domain 2"/>
    <property type="match status" value="1"/>
</dbReference>
<name>A0ABT0L4K0_9GAMM</name>
<gene>
    <name evidence="1" type="primary">hxpB</name>
    <name evidence="1" type="ORF">L2689_15645</name>
</gene>
<sequence>MANINIKAVIFDMDGVLIDSEPAWQKAEIAVLNRLGLKLTCEDVESTTGYRIDQVVDYWYQRFPWANYNNAETATKIVEAVAEQIRLNGEPMEGVIDALKNCRQKGLKIGLATSSPSLIIDAVLTRLGISEHFDAICSAEHLALGKPHPEVYLNCAKKLAVDAVNCLAIEDSFNGLIAARAANMQTIAIPAPQVAHQTKWIIGHHQISQLSAVAPILSAYLQEHTL</sequence>
<dbReference type="PRINTS" id="PR00413">
    <property type="entry name" value="HADHALOGNASE"/>
</dbReference>
<dbReference type="GO" id="GO:0050084">
    <property type="term" value="F:mannitol-1-phosphatase activity"/>
    <property type="evidence" value="ECO:0007669"/>
    <property type="project" value="UniProtKB-EC"/>
</dbReference>
<keyword evidence="1" id="KW-0378">Hydrolase</keyword>
<dbReference type="NCBIfam" id="NF008087">
    <property type="entry name" value="PRK10826.1"/>
    <property type="match status" value="1"/>
</dbReference>
<dbReference type="NCBIfam" id="TIGR01509">
    <property type="entry name" value="HAD-SF-IA-v3"/>
    <property type="match status" value="1"/>
</dbReference>
<protein>
    <submittedName>
        <fullName evidence="1">Hexitol phosphatase HxpB</fullName>
        <ecNumber evidence="1">3.1.3.22</ecNumber>
        <ecNumber evidence="1">3.1.3.50</ecNumber>
        <ecNumber evidence="1">3.1.3.68</ecNumber>
    </submittedName>
</protein>
<dbReference type="EC" id="3.1.3.22" evidence="1"/>
<dbReference type="Pfam" id="PF00702">
    <property type="entry name" value="Hydrolase"/>
    <property type="match status" value="1"/>
</dbReference>
<organism evidence="1 2">
    <name type="scientific">Shewanella aestuarii</name>
    <dbReference type="NCBI Taxonomy" id="1028752"/>
    <lineage>
        <taxon>Bacteria</taxon>
        <taxon>Pseudomonadati</taxon>
        <taxon>Pseudomonadota</taxon>
        <taxon>Gammaproteobacteria</taxon>
        <taxon>Alteromonadales</taxon>
        <taxon>Shewanellaceae</taxon>
        <taxon>Shewanella</taxon>
    </lineage>
</organism>
<dbReference type="RefSeq" id="WP_188842467.1">
    <property type="nucleotide sequence ID" value="NZ_BMOT01000009.1"/>
</dbReference>
<dbReference type="PANTHER" id="PTHR18901:SF38">
    <property type="entry name" value="PSEUDOURIDINE-5'-PHOSPHATASE"/>
    <property type="match status" value="1"/>
</dbReference>
<dbReference type="SFLD" id="SFLDG01135">
    <property type="entry name" value="C1.5.6:_HAD__Beta-PGM__Phospha"/>
    <property type="match status" value="1"/>
</dbReference>
<dbReference type="GO" id="GO:0050286">
    <property type="term" value="F:sorbitol-6-phosphatase activity"/>
    <property type="evidence" value="ECO:0007669"/>
    <property type="project" value="UniProtKB-EC"/>
</dbReference>
<proteinExistence type="predicted"/>
<dbReference type="CDD" id="cd07505">
    <property type="entry name" value="HAD_BPGM-like"/>
    <property type="match status" value="1"/>
</dbReference>